<dbReference type="InterPro" id="IPR012337">
    <property type="entry name" value="RNaseH-like_sf"/>
</dbReference>
<dbReference type="Pfam" id="PF05699">
    <property type="entry name" value="Dimer_Tnp_hAT"/>
    <property type="match status" value="1"/>
</dbReference>
<evidence type="ECO:0000313" key="13">
    <source>
        <dbReference type="Proteomes" id="UP000472265"/>
    </source>
</evidence>
<dbReference type="Pfam" id="PF02892">
    <property type="entry name" value="zf-BED"/>
    <property type="match status" value="1"/>
</dbReference>
<evidence type="ECO:0000256" key="4">
    <source>
        <dbReference type="ARBA" id="ARBA00022833"/>
    </source>
</evidence>
<name>A0A671XJM2_SPAAU</name>
<keyword evidence="2" id="KW-0479">Metal-binding</keyword>
<dbReference type="InterPro" id="IPR003656">
    <property type="entry name" value="Znf_BED"/>
</dbReference>
<evidence type="ECO:0000256" key="1">
    <source>
        <dbReference type="ARBA" id="ARBA00004123"/>
    </source>
</evidence>
<sequence>MAVVWEYLTVSEKDQRYAVCNTCSIEISRGGTARKSFNTTNLIGHLKSRYEAVYRDYLQADQKRKNEAAKKAQTTPGKTQTSIDTAFENAKQLPPDSAKAKQITNKVMEFISLDDQPFSVVEDVGFRSLMKCMEPCYTLPSRRHFVCLPEIHNIVATHIHELLACDITAISFTTDIWSSDVSPVSMLSLTAQWIDKDFNMVKAVLHSQEFPGTHSSSAISEAFDKMFQTWKIDKTRVHAVVRDHARNMTKAMMDSGLASFGCMAHTLQLAIHDGVFSQRSLTDVVAICRKIVGHFKHSPLAYSRLQAVQVQLGMKPKRLQQDISTRWNSTFFMMESLLEQKRALASYAADLPATLSAHQWQLIENFITLLSPFEQLTREVSSSEASAADVIPTVTALRRLLSKQADTDHGVKTTKTSLLEAVNKRFDQIEYDPMFCIATCLDPRYKDRYFDEDVKQRAREILDAHLLPAAGAEDGTRDGASTFHPERKRQRSDGAGPSLHHVFEEILEENGPERPSTSVSQQLDIFLAETPIPRGESALSYWRNNHLRFPELAQMARKYLCAPCTSTKSERLFSSVSHVLDEKRNRLCCDKAEMLIFVKKNMHLTPASSTRFYIYT</sequence>
<dbReference type="InterPro" id="IPR008906">
    <property type="entry name" value="HATC_C_dom"/>
</dbReference>
<reference evidence="12" key="1">
    <citation type="submission" date="2021-04" db="EMBL/GenBank/DDBJ databases">
        <authorList>
            <consortium name="Wellcome Sanger Institute Data Sharing"/>
        </authorList>
    </citation>
    <scope>NUCLEOTIDE SEQUENCE [LARGE SCALE GENOMIC DNA]</scope>
</reference>
<evidence type="ECO:0000256" key="5">
    <source>
        <dbReference type="ARBA" id="ARBA00023015"/>
    </source>
</evidence>
<dbReference type="GO" id="GO:0009791">
    <property type="term" value="P:post-embryonic development"/>
    <property type="evidence" value="ECO:0007669"/>
    <property type="project" value="UniProtKB-ARBA"/>
</dbReference>
<organism evidence="12 13">
    <name type="scientific">Sparus aurata</name>
    <name type="common">Gilthead sea bream</name>
    <dbReference type="NCBI Taxonomy" id="8175"/>
    <lineage>
        <taxon>Eukaryota</taxon>
        <taxon>Metazoa</taxon>
        <taxon>Chordata</taxon>
        <taxon>Craniata</taxon>
        <taxon>Vertebrata</taxon>
        <taxon>Euteleostomi</taxon>
        <taxon>Actinopterygii</taxon>
        <taxon>Neopterygii</taxon>
        <taxon>Teleostei</taxon>
        <taxon>Neoteleostei</taxon>
        <taxon>Acanthomorphata</taxon>
        <taxon>Eupercaria</taxon>
        <taxon>Spariformes</taxon>
        <taxon>Sparidae</taxon>
        <taxon>Sparus</taxon>
    </lineage>
</organism>
<dbReference type="SUPFAM" id="SSF140996">
    <property type="entry name" value="Hermes dimerisation domain"/>
    <property type="match status" value="1"/>
</dbReference>
<dbReference type="PROSITE" id="PS50808">
    <property type="entry name" value="ZF_BED"/>
    <property type="match status" value="1"/>
</dbReference>
<accession>A0A671XJM2</accession>
<reference evidence="12" key="3">
    <citation type="submission" date="2025-09" db="UniProtKB">
        <authorList>
            <consortium name="Ensembl"/>
        </authorList>
    </citation>
    <scope>IDENTIFICATION</scope>
</reference>
<keyword evidence="13" id="KW-1185">Reference proteome</keyword>
<evidence type="ECO:0000256" key="3">
    <source>
        <dbReference type="ARBA" id="ARBA00022771"/>
    </source>
</evidence>
<dbReference type="PANTHER" id="PTHR46481">
    <property type="entry name" value="ZINC FINGER BED DOMAIN-CONTAINING PROTEIN 4"/>
    <property type="match status" value="1"/>
</dbReference>
<keyword evidence="5" id="KW-0805">Transcription regulation</keyword>
<keyword evidence="4" id="KW-0862">Zinc</keyword>
<dbReference type="GO" id="GO:0005634">
    <property type="term" value="C:nucleus"/>
    <property type="evidence" value="ECO:0007669"/>
    <property type="project" value="UniProtKB-SubCell"/>
</dbReference>
<comment type="subcellular location">
    <subcellularLocation>
        <location evidence="1">Nucleus</location>
    </subcellularLocation>
</comment>
<evidence type="ECO:0000259" key="11">
    <source>
        <dbReference type="PROSITE" id="PS50808"/>
    </source>
</evidence>
<evidence type="ECO:0000256" key="10">
    <source>
        <dbReference type="SAM" id="MobiDB-lite"/>
    </source>
</evidence>
<evidence type="ECO:0000256" key="8">
    <source>
        <dbReference type="ARBA" id="ARBA00023242"/>
    </source>
</evidence>
<dbReference type="GeneTree" id="ENSGT00940000158431"/>
<dbReference type="SUPFAM" id="SSF57667">
    <property type="entry name" value="beta-beta-alpha zinc fingers"/>
    <property type="match status" value="1"/>
</dbReference>
<dbReference type="InParanoid" id="A0A671XJM2"/>
<dbReference type="Proteomes" id="UP000472265">
    <property type="component" value="Chromosome 1"/>
</dbReference>
<dbReference type="GO" id="GO:0003677">
    <property type="term" value="F:DNA binding"/>
    <property type="evidence" value="ECO:0007669"/>
    <property type="project" value="UniProtKB-KW"/>
</dbReference>
<dbReference type="InterPro" id="IPR036236">
    <property type="entry name" value="Znf_C2H2_sf"/>
</dbReference>
<evidence type="ECO:0000256" key="7">
    <source>
        <dbReference type="ARBA" id="ARBA00023163"/>
    </source>
</evidence>
<dbReference type="PANTHER" id="PTHR46481:SF10">
    <property type="entry name" value="ZINC FINGER BED DOMAIN-CONTAINING PROTEIN 39"/>
    <property type="match status" value="1"/>
</dbReference>
<keyword evidence="7" id="KW-0804">Transcription</keyword>
<dbReference type="AlphaFoldDB" id="A0A671XJM2"/>
<evidence type="ECO:0000256" key="9">
    <source>
        <dbReference type="PROSITE-ProRule" id="PRU00027"/>
    </source>
</evidence>
<keyword evidence="3 9" id="KW-0863">Zinc-finger</keyword>
<dbReference type="GO" id="GO:0046983">
    <property type="term" value="F:protein dimerization activity"/>
    <property type="evidence" value="ECO:0007669"/>
    <property type="project" value="InterPro"/>
</dbReference>
<reference evidence="12" key="2">
    <citation type="submission" date="2025-08" db="UniProtKB">
        <authorList>
            <consortium name="Ensembl"/>
        </authorList>
    </citation>
    <scope>IDENTIFICATION</scope>
</reference>
<keyword evidence="8" id="KW-0539">Nucleus</keyword>
<evidence type="ECO:0000256" key="6">
    <source>
        <dbReference type="ARBA" id="ARBA00023125"/>
    </source>
</evidence>
<feature type="region of interest" description="Disordered" evidence="10">
    <location>
        <begin position="471"/>
        <end position="497"/>
    </location>
</feature>
<dbReference type="SMART" id="SM00614">
    <property type="entry name" value="ZnF_BED"/>
    <property type="match status" value="1"/>
</dbReference>
<dbReference type="GO" id="GO:0008270">
    <property type="term" value="F:zinc ion binding"/>
    <property type="evidence" value="ECO:0007669"/>
    <property type="project" value="UniProtKB-KW"/>
</dbReference>
<dbReference type="Ensembl" id="ENSSAUT00010051626.1">
    <property type="protein sequence ID" value="ENSSAUP00010049055.1"/>
    <property type="gene ID" value="ENSSAUG00010020498.1"/>
</dbReference>
<protein>
    <recommendedName>
        <fullName evidence="11">BED-type domain-containing protein</fullName>
    </recommendedName>
</protein>
<evidence type="ECO:0000313" key="12">
    <source>
        <dbReference type="Ensembl" id="ENSSAUP00010049055.1"/>
    </source>
</evidence>
<proteinExistence type="predicted"/>
<dbReference type="InterPro" id="IPR052035">
    <property type="entry name" value="ZnF_BED_domain_contain"/>
</dbReference>
<feature type="domain" description="BED-type" evidence="11">
    <location>
        <begin position="1"/>
        <end position="57"/>
    </location>
</feature>
<evidence type="ECO:0000256" key="2">
    <source>
        <dbReference type="ARBA" id="ARBA00022723"/>
    </source>
</evidence>
<keyword evidence="6" id="KW-0238">DNA-binding</keyword>
<dbReference type="SUPFAM" id="SSF53098">
    <property type="entry name" value="Ribonuclease H-like"/>
    <property type="match status" value="1"/>
</dbReference>
<dbReference type="OMA" id="EHQMVNT"/>